<dbReference type="GO" id="GO:0008810">
    <property type="term" value="F:cellulase activity"/>
    <property type="evidence" value="ECO:0007669"/>
    <property type="project" value="UniProtKB-EC"/>
</dbReference>
<evidence type="ECO:0000256" key="6">
    <source>
        <dbReference type="ARBA" id="ARBA00023277"/>
    </source>
</evidence>
<dbReference type="Proteomes" id="UP000631114">
    <property type="component" value="Unassembled WGS sequence"/>
</dbReference>
<keyword evidence="11" id="KW-1185">Reference proteome</keyword>
<keyword evidence="7" id="KW-0326">Glycosidase</keyword>
<evidence type="ECO:0000313" key="11">
    <source>
        <dbReference type="Proteomes" id="UP000631114"/>
    </source>
</evidence>
<evidence type="ECO:0000256" key="1">
    <source>
        <dbReference type="ARBA" id="ARBA00000966"/>
    </source>
</evidence>
<gene>
    <name evidence="10" type="ORF">IFM89_032076</name>
</gene>
<dbReference type="AlphaFoldDB" id="A0A835M037"/>
<evidence type="ECO:0000313" key="10">
    <source>
        <dbReference type="EMBL" id="KAF9611407.1"/>
    </source>
</evidence>
<dbReference type="Pfam" id="PF00759">
    <property type="entry name" value="Glyco_hydro_9"/>
    <property type="match status" value="1"/>
</dbReference>
<evidence type="ECO:0000256" key="5">
    <source>
        <dbReference type="ARBA" id="ARBA00023001"/>
    </source>
</evidence>
<comment type="caution">
    <text evidence="10">The sequence shown here is derived from an EMBL/GenBank/DDBJ whole genome shotgun (WGS) entry which is preliminary data.</text>
</comment>
<accession>A0A835M037</accession>
<keyword evidence="6" id="KW-0119">Carbohydrate metabolism</keyword>
<protein>
    <recommendedName>
        <fullName evidence="3">cellulase</fullName>
        <ecNumber evidence="3">3.2.1.4</ecNumber>
    </recommendedName>
</protein>
<dbReference type="GO" id="GO:0030245">
    <property type="term" value="P:cellulose catabolic process"/>
    <property type="evidence" value="ECO:0007669"/>
    <property type="project" value="UniProtKB-KW"/>
</dbReference>
<keyword evidence="5" id="KW-0136">Cellulose degradation</keyword>
<reference evidence="10 11" key="1">
    <citation type="submission" date="2020-10" db="EMBL/GenBank/DDBJ databases">
        <title>The Coptis chinensis genome and diversification of protoberbering-type alkaloids.</title>
        <authorList>
            <person name="Wang B."/>
            <person name="Shu S."/>
            <person name="Song C."/>
            <person name="Liu Y."/>
        </authorList>
    </citation>
    <scope>NUCLEOTIDE SEQUENCE [LARGE SCALE GENOMIC DNA]</scope>
    <source>
        <strain evidence="10">HL-2020</strain>
        <tissue evidence="10">Leaf</tissue>
    </source>
</reference>
<dbReference type="OrthoDB" id="10257085at2759"/>
<dbReference type="InterPro" id="IPR012341">
    <property type="entry name" value="6hp_glycosidase-like_sf"/>
</dbReference>
<organism evidence="10 11">
    <name type="scientific">Coptis chinensis</name>
    <dbReference type="NCBI Taxonomy" id="261450"/>
    <lineage>
        <taxon>Eukaryota</taxon>
        <taxon>Viridiplantae</taxon>
        <taxon>Streptophyta</taxon>
        <taxon>Embryophyta</taxon>
        <taxon>Tracheophyta</taxon>
        <taxon>Spermatophyta</taxon>
        <taxon>Magnoliopsida</taxon>
        <taxon>Ranunculales</taxon>
        <taxon>Ranunculaceae</taxon>
        <taxon>Coptidoideae</taxon>
        <taxon>Coptis</taxon>
    </lineage>
</organism>
<evidence type="ECO:0000256" key="4">
    <source>
        <dbReference type="ARBA" id="ARBA00022801"/>
    </source>
</evidence>
<evidence type="ECO:0000256" key="8">
    <source>
        <dbReference type="ARBA" id="ARBA00023326"/>
    </source>
</evidence>
<name>A0A835M037_9MAGN</name>
<keyword evidence="8" id="KW-0624">Polysaccharide degradation</keyword>
<comment type="similarity">
    <text evidence="2">Belongs to the glycosyl hydrolase 9 (cellulase E) family.</text>
</comment>
<evidence type="ECO:0000259" key="9">
    <source>
        <dbReference type="Pfam" id="PF00759"/>
    </source>
</evidence>
<dbReference type="InterPro" id="IPR008928">
    <property type="entry name" value="6-hairpin_glycosidase_sf"/>
</dbReference>
<dbReference type="Gene3D" id="1.50.10.10">
    <property type="match status" value="1"/>
</dbReference>
<dbReference type="EC" id="3.2.1.4" evidence="3"/>
<comment type="catalytic activity">
    <reaction evidence="1">
        <text>Endohydrolysis of (1-&gt;4)-beta-D-glucosidic linkages in cellulose, lichenin and cereal beta-D-glucans.</text>
        <dbReference type="EC" id="3.2.1.4"/>
    </reaction>
</comment>
<keyword evidence="4" id="KW-0378">Hydrolase</keyword>
<dbReference type="EMBL" id="JADFTS010000004">
    <property type="protein sequence ID" value="KAF9611407.1"/>
    <property type="molecule type" value="Genomic_DNA"/>
</dbReference>
<dbReference type="InterPro" id="IPR001701">
    <property type="entry name" value="Glyco_hydro_9"/>
</dbReference>
<dbReference type="PANTHER" id="PTHR22298">
    <property type="entry name" value="ENDO-1,4-BETA-GLUCANASE"/>
    <property type="match status" value="1"/>
</dbReference>
<evidence type="ECO:0000256" key="3">
    <source>
        <dbReference type="ARBA" id="ARBA00012601"/>
    </source>
</evidence>
<proteinExistence type="inferred from homology"/>
<evidence type="ECO:0000256" key="7">
    <source>
        <dbReference type="ARBA" id="ARBA00023295"/>
    </source>
</evidence>
<sequence length="166" mass="18169">MNCRCLILQNHGRPQSLQYVANAAFLASLFADYMNATGVPGWFCGPYFISSDKLRFFASSQRPSGNTKSEKVYTCHGGWAWFYSTKLNPNEITGAMVGGPYNSDKFEDDRKDRSHTEPTLAGNAGLVAALISLTTSGGIGIDRNTIFWNLSPFYLSSPPPATTLQP</sequence>
<dbReference type="SUPFAM" id="SSF48208">
    <property type="entry name" value="Six-hairpin glycosidases"/>
    <property type="match status" value="1"/>
</dbReference>
<evidence type="ECO:0000256" key="2">
    <source>
        <dbReference type="ARBA" id="ARBA00007072"/>
    </source>
</evidence>
<feature type="domain" description="Glycoside hydrolase family 9" evidence="9">
    <location>
        <begin position="15"/>
        <end position="130"/>
    </location>
</feature>